<feature type="domain" description="N-(5'phosphoribosyl) anthranilate isomerase (PRAI)" evidence="10">
    <location>
        <begin position="12"/>
        <end position="209"/>
    </location>
</feature>
<keyword evidence="8 9" id="KW-0413">Isomerase</keyword>
<dbReference type="Gene3D" id="3.20.20.70">
    <property type="entry name" value="Aldolase class I"/>
    <property type="match status" value="1"/>
</dbReference>
<gene>
    <name evidence="11" type="primary">trpF2</name>
    <name evidence="9" type="synonym">trpF</name>
    <name evidence="11" type="ORF">dnm_024010</name>
</gene>
<keyword evidence="12" id="KW-1185">Reference proteome</keyword>
<sequence length="224" mass="24433">MTNHKSQNRPQIKICGLTNTEEALKCAALGANAIGCVFYSKSPRNVTEDQAREISAALPPEVKTVGVFVNETFSNIMRKAEKCSLKAVQLHGRESPELVSRLRNENLLVIKALFTENSPCLEDASKYDASAFLLECGKGALPGGNAMKWNWEKAYGFGEKYPFILAGGLEPDNVLDAVSASLPDAVDVSSGVESAPGRKDILKAKSFINAISQYHPRKKTRKIF</sequence>
<reference evidence="11" key="1">
    <citation type="journal article" date="2021" name="Microb. Physiol.">
        <title>Proteogenomic Insights into the Physiology of Marine, Sulfate-Reducing, Filamentous Desulfonema limicola and Desulfonema magnum.</title>
        <authorList>
            <person name="Schnaars V."/>
            <person name="Wohlbrand L."/>
            <person name="Scheve S."/>
            <person name="Hinrichs C."/>
            <person name="Reinhardt R."/>
            <person name="Rabus R."/>
        </authorList>
    </citation>
    <scope>NUCLEOTIDE SEQUENCE</scope>
    <source>
        <strain evidence="11">4be13</strain>
    </source>
</reference>
<evidence type="ECO:0000313" key="12">
    <source>
        <dbReference type="Proteomes" id="UP000663722"/>
    </source>
</evidence>
<evidence type="ECO:0000256" key="8">
    <source>
        <dbReference type="ARBA" id="ARBA00023235"/>
    </source>
</evidence>
<dbReference type="PANTHER" id="PTHR42894">
    <property type="entry name" value="N-(5'-PHOSPHORIBOSYL)ANTHRANILATE ISOMERASE"/>
    <property type="match status" value="1"/>
</dbReference>
<dbReference type="CDD" id="cd00405">
    <property type="entry name" value="PRAI"/>
    <property type="match status" value="1"/>
</dbReference>
<dbReference type="RefSeq" id="WP_207682038.1">
    <property type="nucleotide sequence ID" value="NZ_CP061800.1"/>
</dbReference>
<keyword evidence="5 9" id="KW-0028">Amino-acid biosynthesis</keyword>
<comment type="pathway">
    <text evidence="2 9">Amino-acid biosynthesis; L-tryptophan biosynthesis; L-tryptophan from chorismate: step 3/5.</text>
</comment>
<dbReference type="EC" id="5.3.1.24" evidence="3 9"/>
<protein>
    <recommendedName>
        <fullName evidence="4 9">N-(5'-phosphoribosyl)anthranilate isomerase</fullName>
        <shortName evidence="9">PRAI</shortName>
        <ecNumber evidence="3 9">5.3.1.24</ecNumber>
    </recommendedName>
</protein>
<comment type="similarity">
    <text evidence="9">Belongs to the TrpF family.</text>
</comment>
<evidence type="ECO:0000256" key="2">
    <source>
        <dbReference type="ARBA" id="ARBA00004664"/>
    </source>
</evidence>
<dbReference type="HAMAP" id="MF_00135">
    <property type="entry name" value="PRAI"/>
    <property type="match status" value="1"/>
</dbReference>
<evidence type="ECO:0000256" key="3">
    <source>
        <dbReference type="ARBA" id="ARBA00012572"/>
    </source>
</evidence>
<dbReference type="InterPro" id="IPR001240">
    <property type="entry name" value="PRAI_dom"/>
</dbReference>
<dbReference type="GO" id="GO:0000162">
    <property type="term" value="P:L-tryptophan biosynthetic process"/>
    <property type="evidence" value="ECO:0007669"/>
    <property type="project" value="UniProtKB-UniRule"/>
</dbReference>
<dbReference type="GO" id="GO:0004640">
    <property type="term" value="F:phosphoribosylanthranilate isomerase activity"/>
    <property type="evidence" value="ECO:0007669"/>
    <property type="project" value="UniProtKB-UniRule"/>
</dbReference>
<name>A0A975BIW9_9BACT</name>
<dbReference type="PANTHER" id="PTHR42894:SF1">
    <property type="entry name" value="N-(5'-PHOSPHORIBOSYL)ANTHRANILATE ISOMERASE"/>
    <property type="match status" value="1"/>
</dbReference>
<dbReference type="AlphaFoldDB" id="A0A975BIW9"/>
<dbReference type="KEGG" id="dmm:dnm_024010"/>
<keyword evidence="7 9" id="KW-0057">Aromatic amino acid biosynthesis</keyword>
<evidence type="ECO:0000256" key="4">
    <source>
        <dbReference type="ARBA" id="ARBA00022272"/>
    </source>
</evidence>
<dbReference type="InterPro" id="IPR013785">
    <property type="entry name" value="Aldolase_TIM"/>
</dbReference>
<organism evidence="11 12">
    <name type="scientific">Desulfonema magnum</name>
    <dbReference type="NCBI Taxonomy" id="45655"/>
    <lineage>
        <taxon>Bacteria</taxon>
        <taxon>Pseudomonadati</taxon>
        <taxon>Thermodesulfobacteriota</taxon>
        <taxon>Desulfobacteria</taxon>
        <taxon>Desulfobacterales</taxon>
        <taxon>Desulfococcaceae</taxon>
        <taxon>Desulfonema</taxon>
    </lineage>
</organism>
<evidence type="ECO:0000256" key="1">
    <source>
        <dbReference type="ARBA" id="ARBA00001164"/>
    </source>
</evidence>
<evidence type="ECO:0000256" key="6">
    <source>
        <dbReference type="ARBA" id="ARBA00022822"/>
    </source>
</evidence>
<evidence type="ECO:0000256" key="7">
    <source>
        <dbReference type="ARBA" id="ARBA00023141"/>
    </source>
</evidence>
<evidence type="ECO:0000256" key="9">
    <source>
        <dbReference type="HAMAP-Rule" id="MF_00135"/>
    </source>
</evidence>
<accession>A0A975BIW9</accession>
<proteinExistence type="inferred from homology"/>
<evidence type="ECO:0000313" key="11">
    <source>
        <dbReference type="EMBL" id="QTA86377.1"/>
    </source>
</evidence>
<dbReference type="EMBL" id="CP061800">
    <property type="protein sequence ID" value="QTA86377.1"/>
    <property type="molecule type" value="Genomic_DNA"/>
</dbReference>
<evidence type="ECO:0000256" key="5">
    <source>
        <dbReference type="ARBA" id="ARBA00022605"/>
    </source>
</evidence>
<comment type="catalytic activity">
    <reaction evidence="1 9">
        <text>N-(5-phospho-beta-D-ribosyl)anthranilate = 1-(2-carboxyphenylamino)-1-deoxy-D-ribulose 5-phosphate</text>
        <dbReference type="Rhea" id="RHEA:21540"/>
        <dbReference type="ChEBI" id="CHEBI:18277"/>
        <dbReference type="ChEBI" id="CHEBI:58613"/>
        <dbReference type="EC" id="5.3.1.24"/>
    </reaction>
</comment>
<dbReference type="SUPFAM" id="SSF51366">
    <property type="entry name" value="Ribulose-phoshate binding barrel"/>
    <property type="match status" value="1"/>
</dbReference>
<evidence type="ECO:0000259" key="10">
    <source>
        <dbReference type="Pfam" id="PF00697"/>
    </source>
</evidence>
<dbReference type="Pfam" id="PF00697">
    <property type="entry name" value="PRAI"/>
    <property type="match status" value="1"/>
</dbReference>
<keyword evidence="6 9" id="KW-0822">Tryptophan biosynthesis</keyword>
<dbReference type="InterPro" id="IPR011060">
    <property type="entry name" value="RibuloseP-bd_barrel"/>
</dbReference>
<dbReference type="Proteomes" id="UP000663722">
    <property type="component" value="Chromosome"/>
</dbReference>
<dbReference type="InterPro" id="IPR044643">
    <property type="entry name" value="TrpF_fam"/>
</dbReference>